<protein>
    <submittedName>
        <fullName evidence="2">Uncharacterized protein</fullName>
    </submittedName>
</protein>
<gene>
    <name evidence="2" type="ORF">RWD45_17930</name>
</gene>
<keyword evidence="3" id="KW-1185">Reference proteome</keyword>
<comment type="caution">
    <text evidence="2">The sequence shown here is derived from an EMBL/GenBank/DDBJ whole genome shotgun (WGS) entry which is preliminary data.</text>
</comment>
<dbReference type="RefSeq" id="WP_320380947.1">
    <property type="nucleotide sequence ID" value="NZ_JAWDIQ010000003.1"/>
</dbReference>
<dbReference type="EMBL" id="JAWDIQ010000003">
    <property type="protein sequence ID" value="MDY0410087.1"/>
    <property type="molecule type" value="Genomic_DNA"/>
</dbReference>
<accession>A0ABU5CUP2</accession>
<evidence type="ECO:0000256" key="1">
    <source>
        <dbReference type="SAM" id="Phobius"/>
    </source>
</evidence>
<keyword evidence="1" id="KW-0812">Transmembrane</keyword>
<sequence length="46" mass="5145">MTKSKEKINNNHDELNKRDLISANIFVALLAIGMLIAGIVLVKMTY</sequence>
<dbReference type="Proteomes" id="UP001275315">
    <property type="component" value="Unassembled WGS sequence"/>
</dbReference>
<evidence type="ECO:0000313" key="2">
    <source>
        <dbReference type="EMBL" id="MDY0410087.1"/>
    </source>
</evidence>
<keyword evidence="1" id="KW-0472">Membrane</keyword>
<evidence type="ECO:0000313" key="3">
    <source>
        <dbReference type="Proteomes" id="UP001275315"/>
    </source>
</evidence>
<proteinExistence type="predicted"/>
<keyword evidence="1" id="KW-1133">Transmembrane helix</keyword>
<name>A0ABU5CUP2_9BACI</name>
<organism evidence="2 3">
    <name type="scientific">Paracerasibacillus soli</name>
    <dbReference type="NCBI Taxonomy" id="480284"/>
    <lineage>
        <taxon>Bacteria</taxon>
        <taxon>Bacillati</taxon>
        <taxon>Bacillota</taxon>
        <taxon>Bacilli</taxon>
        <taxon>Bacillales</taxon>
        <taxon>Bacillaceae</taxon>
        <taxon>Paracerasibacillus</taxon>
    </lineage>
</organism>
<feature type="transmembrane region" description="Helical" evidence="1">
    <location>
        <begin position="20"/>
        <end position="42"/>
    </location>
</feature>
<reference evidence="2 3" key="1">
    <citation type="submission" date="2023-10" db="EMBL/GenBank/DDBJ databases">
        <title>Virgibacillus soli CC-YMP-6 genome.</title>
        <authorList>
            <person name="Miliotis G."/>
            <person name="Sengupta P."/>
            <person name="Hameed A."/>
            <person name="Chuvochina M."/>
            <person name="Mcdonagh F."/>
            <person name="Simpson A.C."/>
            <person name="Singh N.K."/>
            <person name="Rekha P.D."/>
            <person name="Raman K."/>
            <person name="Hugenholtz P."/>
            <person name="Venkateswaran K."/>
        </authorList>
    </citation>
    <scope>NUCLEOTIDE SEQUENCE [LARGE SCALE GENOMIC DNA]</scope>
    <source>
        <strain evidence="2 3">CC-YMP-6</strain>
    </source>
</reference>